<proteinExistence type="inferred from homology"/>
<dbReference type="InterPro" id="IPR036396">
    <property type="entry name" value="Cyt_P450_sf"/>
</dbReference>
<protein>
    <recommendedName>
        <fullName evidence="8">Cytochrome P450</fullName>
    </recommendedName>
</protein>
<dbReference type="SUPFAM" id="SSF48264">
    <property type="entry name" value="Cytochrome P450"/>
    <property type="match status" value="1"/>
</dbReference>
<evidence type="ECO:0000313" key="7">
    <source>
        <dbReference type="Proteomes" id="UP000822688"/>
    </source>
</evidence>
<dbReference type="GO" id="GO:0020037">
    <property type="term" value="F:heme binding"/>
    <property type="evidence" value="ECO:0007669"/>
    <property type="project" value="InterPro"/>
</dbReference>
<sequence length="560" mass="63931">MESIFPASGNHTSILFGRYVATDYGELMMKSGVEDFLFDPSWIWLAVKLLPVWCASLGFIWWHHPRYGRNRGPTIFPVVGCLPQILMNLHRLYDWSTEELEKTPTRTMRAKVLGLDYLETSNPANVEYMLKTNFENYPKGEYFRSVIGDLLGLGIFNADGSLWKQQRKVAIPEFRARTLRELAVNCVQRELVGRFIPILDRFCDSNLVVDLQDLLLRFTFDTTCEIAFGADPGCLKPDLPLVPFAKAFDDAVVLSTLRTLGTFPPWQVKRFLNVGSERKLRQSISVVDAFAYDLIQTRRKELADGHGKHVSDLLSRFMHIADEFVQTPEIKQRIEKDPRSRYFQPSDLFLRDIVTSFILAGRDASAAGLSWFFWLLSSNPVVEANIYNEIQTILASREPKTKGDGFLYEELKSMHYLHAALTESMRLYPPVPDDSKESVADDVFPDGTFIPKGTVISFHIYAMGRSKSIWGSDCLVFRPERFLTDGVFVPPNPFDYPVFLGGPRMCLGMDMGMMQMKLVAATLICQYVFVVREGYRAHHDLSITMKILGGLPIYVRRREC</sequence>
<evidence type="ECO:0000256" key="4">
    <source>
        <dbReference type="ARBA" id="ARBA00023004"/>
    </source>
</evidence>
<dbReference type="GO" id="GO:0016705">
    <property type="term" value="F:oxidoreductase activity, acting on paired donors, with incorporation or reduction of molecular oxygen"/>
    <property type="evidence" value="ECO:0007669"/>
    <property type="project" value="InterPro"/>
</dbReference>
<dbReference type="GO" id="GO:0005506">
    <property type="term" value="F:iron ion binding"/>
    <property type="evidence" value="ECO:0007669"/>
    <property type="project" value="InterPro"/>
</dbReference>
<organism evidence="6 7">
    <name type="scientific">Ceratodon purpureus</name>
    <name type="common">Fire moss</name>
    <name type="synonym">Dicranum purpureum</name>
    <dbReference type="NCBI Taxonomy" id="3225"/>
    <lineage>
        <taxon>Eukaryota</taxon>
        <taxon>Viridiplantae</taxon>
        <taxon>Streptophyta</taxon>
        <taxon>Embryophyta</taxon>
        <taxon>Bryophyta</taxon>
        <taxon>Bryophytina</taxon>
        <taxon>Bryopsida</taxon>
        <taxon>Dicranidae</taxon>
        <taxon>Pseudoditrichales</taxon>
        <taxon>Ditrichaceae</taxon>
        <taxon>Ceratodon</taxon>
    </lineage>
</organism>
<dbReference type="PANTHER" id="PTHR24296">
    <property type="entry name" value="CYTOCHROME P450"/>
    <property type="match status" value="1"/>
</dbReference>
<dbReference type="PRINTS" id="PR00385">
    <property type="entry name" value="P450"/>
</dbReference>
<dbReference type="EMBL" id="CM026428">
    <property type="protein sequence ID" value="KAG0567672.1"/>
    <property type="molecule type" value="Genomic_DNA"/>
</dbReference>
<dbReference type="PRINTS" id="PR00463">
    <property type="entry name" value="EP450I"/>
</dbReference>
<evidence type="ECO:0000256" key="5">
    <source>
        <dbReference type="PIRSR" id="PIRSR602401-1"/>
    </source>
</evidence>
<keyword evidence="7" id="KW-1185">Reference proteome</keyword>
<dbReference type="GO" id="GO:0004497">
    <property type="term" value="F:monooxygenase activity"/>
    <property type="evidence" value="ECO:0007669"/>
    <property type="project" value="InterPro"/>
</dbReference>
<keyword evidence="3" id="KW-0560">Oxidoreductase</keyword>
<dbReference type="Pfam" id="PF00067">
    <property type="entry name" value="p450"/>
    <property type="match status" value="1"/>
</dbReference>
<dbReference type="Proteomes" id="UP000822688">
    <property type="component" value="Chromosome 7"/>
</dbReference>
<comment type="cofactor">
    <cofactor evidence="5">
        <name>heme</name>
        <dbReference type="ChEBI" id="CHEBI:30413"/>
    </cofactor>
</comment>
<dbReference type="CDD" id="cd11064">
    <property type="entry name" value="CYP86A"/>
    <property type="match status" value="1"/>
</dbReference>
<evidence type="ECO:0000313" key="6">
    <source>
        <dbReference type="EMBL" id="KAG0567672.1"/>
    </source>
</evidence>
<reference evidence="6" key="1">
    <citation type="submission" date="2020-06" db="EMBL/GenBank/DDBJ databases">
        <title>WGS assembly of Ceratodon purpureus strain R40.</title>
        <authorList>
            <person name="Carey S.B."/>
            <person name="Jenkins J."/>
            <person name="Shu S."/>
            <person name="Lovell J.T."/>
            <person name="Sreedasyam A."/>
            <person name="Maumus F."/>
            <person name="Tiley G.P."/>
            <person name="Fernandez-Pozo N."/>
            <person name="Barry K."/>
            <person name="Chen C."/>
            <person name="Wang M."/>
            <person name="Lipzen A."/>
            <person name="Daum C."/>
            <person name="Saski C.A."/>
            <person name="Payton A.C."/>
            <person name="Mcbreen J.C."/>
            <person name="Conrad R.E."/>
            <person name="Kollar L.M."/>
            <person name="Olsson S."/>
            <person name="Huttunen S."/>
            <person name="Landis J.B."/>
            <person name="Wickett N.J."/>
            <person name="Johnson M.G."/>
            <person name="Rensing S.A."/>
            <person name="Grimwood J."/>
            <person name="Schmutz J."/>
            <person name="Mcdaniel S.F."/>
        </authorList>
    </citation>
    <scope>NUCLEOTIDE SEQUENCE</scope>
    <source>
        <strain evidence="6">R40</strain>
    </source>
</reference>
<evidence type="ECO:0008006" key="8">
    <source>
        <dbReference type="Google" id="ProtNLM"/>
    </source>
</evidence>
<evidence type="ECO:0000256" key="3">
    <source>
        <dbReference type="ARBA" id="ARBA00023002"/>
    </source>
</evidence>
<comment type="similarity">
    <text evidence="1">Belongs to the cytochrome P450 family.</text>
</comment>
<evidence type="ECO:0000256" key="2">
    <source>
        <dbReference type="ARBA" id="ARBA00022723"/>
    </source>
</evidence>
<dbReference type="InterPro" id="IPR001128">
    <property type="entry name" value="Cyt_P450"/>
</dbReference>
<evidence type="ECO:0000256" key="1">
    <source>
        <dbReference type="ARBA" id="ARBA00010617"/>
    </source>
</evidence>
<feature type="binding site" description="axial binding residue" evidence="5">
    <location>
        <position position="506"/>
    </location>
    <ligand>
        <name>heme</name>
        <dbReference type="ChEBI" id="CHEBI:30413"/>
    </ligand>
    <ligandPart>
        <name>Fe</name>
        <dbReference type="ChEBI" id="CHEBI:18248"/>
    </ligandPart>
</feature>
<accession>A0A8T0HF60</accession>
<name>A0A8T0HF60_CERPU</name>
<keyword evidence="4 5" id="KW-0408">Iron</keyword>
<dbReference type="AlphaFoldDB" id="A0A8T0HF60"/>
<keyword evidence="5" id="KW-0349">Heme</keyword>
<keyword evidence="2 5" id="KW-0479">Metal-binding</keyword>
<dbReference type="Gene3D" id="1.10.630.10">
    <property type="entry name" value="Cytochrome P450"/>
    <property type="match status" value="1"/>
</dbReference>
<dbReference type="InterPro" id="IPR002401">
    <property type="entry name" value="Cyt_P450_E_grp-I"/>
</dbReference>
<comment type="caution">
    <text evidence="6">The sequence shown here is derived from an EMBL/GenBank/DDBJ whole genome shotgun (WGS) entry which is preliminary data.</text>
</comment>
<gene>
    <name evidence="6" type="ORF">KC19_7G153200</name>
</gene>